<reference evidence="2 3" key="1">
    <citation type="submission" date="2019-05" db="EMBL/GenBank/DDBJ databases">
        <authorList>
            <person name="Qu J.-H."/>
        </authorList>
    </citation>
    <scope>NUCLEOTIDE SEQUENCE [LARGE SCALE GENOMIC DNA]</scope>
    <source>
        <strain evidence="2 3">T17</strain>
    </source>
</reference>
<evidence type="ECO:0000313" key="2">
    <source>
        <dbReference type="EMBL" id="TLV03284.1"/>
    </source>
</evidence>
<keyword evidence="1" id="KW-0812">Transmembrane</keyword>
<dbReference type="Proteomes" id="UP000306402">
    <property type="component" value="Unassembled WGS sequence"/>
</dbReference>
<organism evidence="2 3">
    <name type="scientific">Dyadobacter luticola</name>
    <dbReference type="NCBI Taxonomy" id="1979387"/>
    <lineage>
        <taxon>Bacteria</taxon>
        <taxon>Pseudomonadati</taxon>
        <taxon>Bacteroidota</taxon>
        <taxon>Cytophagia</taxon>
        <taxon>Cytophagales</taxon>
        <taxon>Spirosomataceae</taxon>
        <taxon>Dyadobacter</taxon>
    </lineage>
</organism>
<name>A0A5R9L3X9_9BACT</name>
<gene>
    <name evidence="2" type="ORF">FEN17_06645</name>
</gene>
<keyword evidence="1" id="KW-1133">Transmembrane helix</keyword>
<dbReference type="EMBL" id="VCEJ01000002">
    <property type="protein sequence ID" value="TLV03284.1"/>
    <property type="molecule type" value="Genomic_DNA"/>
</dbReference>
<comment type="caution">
    <text evidence="2">The sequence shown here is derived from an EMBL/GenBank/DDBJ whole genome shotgun (WGS) entry which is preliminary data.</text>
</comment>
<protein>
    <submittedName>
        <fullName evidence="2">Uncharacterized protein</fullName>
    </submittedName>
</protein>
<evidence type="ECO:0000256" key="1">
    <source>
        <dbReference type="SAM" id="Phobius"/>
    </source>
</evidence>
<keyword evidence="1" id="KW-0472">Membrane</keyword>
<evidence type="ECO:0000313" key="3">
    <source>
        <dbReference type="Proteomes" id="UP000306402"/>
    </source>
</evidence>
<sequence length="69" mass="7099">MANLPERNSSNTPLAAAAAAGLVFNAIAGPIGALIGSIAGAALGYWHDYKQNSTKKQSSNEDQIKKTIA</sequence>
<dbReference type="RefSeq" id="WP_138364490.1">
    <property type="nucleotide sequence ID" value="NZ_VCEJ01000002.1"/>
</dbReference>
<feature type="transmembrane region" description="Helical" evidence="1">
    <location>
        <begin position="20"/>
        <end position="46"/>
    </location>
</feature>
<accession>A0A5R9L3X9</accession>
<dbReference type="AlphaFoldDB" id="A0A5R9L3X9"/>
<keyword evidence="3" id="KW-1185">Reference proteome</keyword>
<proteinExistence type="predicted"/>